<name>A0ACB9BB29_ARCLA</name>
<evidence type="ECO:0000313" key="1">
    <source>
        <dbReference type="EMBL" id="KAI3719124.1"/>
    </source>
</evidence>
<reference evidence="2" key="1">
    <citation type="journal article" date="2022" name="Mol. Ecol. Resour.">
        <title>The genomes of chicory, endive, great burdock and yacon provide insights into Asteraceae palaeo-polyploidization history and plant inulin production.</title>
        <authorList>
            <person name="Fan W."/>
            <person name="Wang S."/>
            <person name="Wang H."/>
            <person name="Wang A."/>
            <person name="Jiang F."/>
            <person name="Liu H."/>
            <person name="Zhao H."/>
            <person name="Xu D."/>
            <person name="Zhang Y."/>
        </authorList>
    </citation>
    <scope>NUCLEOTIDE SEQUENCE [LARGE SCALE GENOMIC DNA]</scope>
    <source>
        <strain evidence="2">cv. Niubang</strain>
    </source>
</reference>
<gene>
    <name evidence="1" type="ORF">L6452_20016</name>
</gene>
<reference evidence="1 2" key="2">
    <citation type="journal article" date="2022" name="Mol. Ecol. Resour.">
        <title>The genomes of chicory, endive, great burdock and yacon provide insights into Asteraceae paleo-polyploidization history and plant inulin production.</title>
        <authorList>
            <person name="Fan W."/>
            <person name="Wang S."/>
            <person name="Wang H."/>
            <person name="Wang A."/>
            <person name="Jiang F."/>
            <person name="Liu H."/>
            <person name="Zhao H."/>
            <person name="Xu D."/>
            <person name="Zhang Y."/>
        </authorList>
    </citation>
    <scope>NUCLEOTIDE SEQUENCE [LARGE SCALE GENOMIC DNA]</scope>
    <source>
        <strain evidence="2">cv. Niubang</strain>
    </source>
</reference>
<protein>
    <submittedName>
        <fullName evidence="1">Uncharacterized protein</fullName>
    </submittedName>
</protein>
<proteinExistence type="predicted"/>
<evidence type="ECO:0000313" key="2">
    <source>
        <dbReference type="Proteomes" id="UP001055879"/>
    </source>
</evidence>
<accession>A0ACB9BB29</accession>
<keyword evidence="2" id="KW-1185">Reference proteome</keyword>
<dbReference type="Proteomes" id="UP001055879">
    <property type="component" value="Linkage Group LG06"/>
</dbReference>
<sequence>MASEQKRWLVLVMHIMATILVLKMISFGVNGDPQVPCYFIFGDSLVDNGNNNGIASLARANYLPYGIDFPDGPTGRFCNGKTVVDTVAELLGFNDYIPPYANARGREILNGVNYASAAAGIRDETGQQLGARISFGGQVNNYKNTVSQVVDILGDEDSAANYLHQCIYSVGLGSNDYLNNYFMPNYYQTSRQYTPEQYAGVLIQQYSELIRELYNYGARKLVLNGVGQIGCSPNALAQNSEDGSTCVAKINSANQLFNNQLRSLVDNLNRDLPDAKFIYINNYDIFQDLINSPQSYGFTVTNAGCCGVGKNNGQITCLPGQTPCANRNEHLFWDAFHPGEAANVIVGRRSYSAQSSSDAYPMDINRLAQL</sequence>
<comment type="caution">
    <text evidence="1">The sequence shown here is derived from an EMBL/GenBank/DDBJ whole genome shotgun (WGS) entry which is preliminary data.</text>
</comment>
<dbReference type="EMBL" id="CM042052">
    <property type="protein sequence ID" value="KAI3719124.1"/>
    <property type="molecule type" value="Genomic_DNA"/>
</dbReference>
<organism evidence="1 2">
    <name type="scientific">Arctium lappa</name>
    <name type="common">Greater burdock</name>
    <name type="synonym">Lappa major</name>
    <dbReference type="NCBI Taxonomy" id="4217"/>
    <lineage>
        <taxon>Eukaryota</taxon>
        <taxon>Viridiplantae</taxon>
        <taxon>Streptophyta</taxon>
        <taxon>Embryophyta</taxon>
        <taxon>Tracheophyta</taxon>
        <taxon>Spermatophyta</taxon>
        <taxon>Magnoliopsida</taxon>
        <taxon>eudicotyledons</taxon>
        <taxon>Gunneridae</taxon>
        <taxon>Pentapetalae</taxon>
        <taxon>asterids</taxon>
        <taxon>campanulids</taxon>
        <taxon>Asterales</taxon>
        <taxon>Asteraceae</taxon>
        <taxon>Carduoideae</taxon>
        <taxon>Cardueae</taxon>
        <taxon>Arctiinae</taxon>
        <taxon>Arctium</taxon>
    </lineage>
</organism>